<evidence type="ECO:0000256" key="7">
    <source>
        <dbReference type="ARBA" id="ARBA00023239"/>
    </source>
</evidence>
<name>A0A364XX81_9BACT</name>
<evidence type="ECO:0000256" key="2">
    <source>
        <dbReference type="ARBA" id="ARBA00022670"/>
    </source>
</evidence>
<keyword evidence="3" id="KW-0227">DNA damage</keyword>
<sequence length="232" mass="26040">MIDRFTITASATKIAERFSVEVPDFYTPKYNAAPTQLIGVITSNAPEGLSNFYWGTSPEWAKNKTLSEKIINVRAEVILEKPAIKRSMMRGRCIVPADGFYAWKKAGKKSMIPYRFVDKNEGIFSFAAIWEEFEDTDGNELQTFSIITVPANELVTPIYDRMPVILSPETEAQWLNKETKEEELVSVLTAIPANQLNLYSISPRISNPALDVPSLIHPTPPADQHGNLTLFD</sequence>
<keyword evidence="6" id="KW-0238">DNA-binding</keyword>
<dbReference type="InterPro" id="IPR003738">
    <property type="entry name" value="SRAP"/>
</dbReference>
<evidence type="ECO:0000256" key="4">
    <source>
        <dbReference type="ARBA" id="ARBA00022801"/>
    </source>
</evidence>
<dbReference type="PANTHER" id="PTHR13604:SF0">
    <property type="entry name" value="ABASIC SITE PROCESSING PROTEIN HMCES"/>
    <property type="match status" value="1"/>
</dbReference>
<accession>A0A364XX81</accession>
<dbReference type="AlphaFoldDB" id="A0A364XX81"/>
<reference evidence="9 10" key="1">
    <citation type="submission" date="2018-06" db="EMBL/GenBank/DDBJ databases">
        <title>Chryseolinea flavus sp. nov., a member of the phylum Bacteroidetes isolated from soil.</title>
        <authorList>
            <person name="Li Y."/>
            <person name="Wang J."/>
        </authorList>
    </citation>
    <scope>NUCLEOTIDE SEQUENCE [LARGE SCALE GENOMIC DNA]</scope>
    <source>
        <strain evidence="9 10">SDU1-6</strain>
    </source>
</reference>
<evidence type="ECO:0000256" key="8">
    <source>
        <dbReference type="RuleBase" id="RU364100"/>
    </source>
</evidence>
<dbReference type="EC" id="3.4.-.-" evidence="8"/>
<evidence type="ECO:0000256" key="5">
    <source>
        <dbReference type="ARBA" id="ARBA00023124"/>
    </source>
</evidence>
<dbReference type="Gene3D" id="3.90.1680.10">
    <property type="entry name" value="SOS response associated peptidase-like"/>
    <property type="match status" value="1"/>
</dbReference>
<evidence type="ECO:0000313" key="10">
    <source>
        <dbReference type="Proteomes" id="UP000251889"/>
    </source>
</evidence>
<dbReference type="InterPro" id="IPR036590">
    <property type="entry name" value="SRAP-like"/>
</dbReference>
<dbReference type="GO" id="GO:0008233">
    <property type="term" value="F:peptidase activity"/>
    <property type="evidence" value="ECO:0007669"/>
    <property type="project" value="UniProtKB-KW"/>
</dbReference>
<evidence type="ECO:0000256" key="1">
    <source>
        <dbReference type="ARBA" id="ARBA00008136"/>
    </source>
</evidence>
<dbReference type="GO" id="GO:0006508">
    <property type="term" value="P:proteolysis"/>
    <property type="evidence" value="ECO:0007669"/>
    <property type="project" value="UniProtKB-KW"/>
</dbReference>
<evidence type="ECO:0000313" key="9">
    <source>
        <dbReference type="EMBL" id="RAV98596.1"/>
    </source>
</evidence>
<evidence type="ECO:0000256" key="6">
    <source>
        <dbReference type="ARBA" id="ARBA00023125"/>
    </source>
</evidence>
<dbReference type="EMBL" id="QMFY01000016">
    <property type="protein sequence ID" value="RAV98596.1"/>
    <property type="molecule type" value="Genomic_DNA"/>
</dbReference>
<keyword evidence="2 8" id="KW-0645">Protease</keyword>
<proteinExistence type="inferred from homology"/>
<keyword evidence="4 8" id="KW-0378">Hydrolase</keyword>
<gene>
    <name evidence="9" type="ORF">DQQ10_22950</name>
</gene>
<dbReference type="SUPFAM" id="SSF143081">
    <property type="entry name" value="BB1717-like"/>
    <property type="match status" value="1"/>
</dbReference>
<dbReference type="OrthoDB" id="9782620at2"/>
<dbReference type="Pfam" id="PF02586">
    <property type="entry name" value="SRAP"/>
    <property type="match status" value="1"/>
</dbReference>
<protein>
    <recommendedName>
        <fullName evidence="8">Abasic site processing protein</fullName>
        <ecNumber evidence="8">3.4.-.-</ecNumber>
    </recommendedName>
</protein>
<comment type="caution">
    <text evidence="9">The sequence shown here is derived from an EMBL/GenBank/DDBJ whole genome shotgun (WGS) entry which is preliminary data.</text>
</comment>
<keyword evidence="10" id="KW-1185">Reference proteome</keyword>
<evidence type="ECO:0000256" key="3">
    <source>
        <dbReference type="ARBA" id="ARBA00022763"/>
    </source>
</evidence>
<organism evidence="9 10">
    <name type="scientific">Pseudochryseolinea flava</name>
    <dbReference type="NCBI Taxonomy" id="2059302"/>
    <lineage>
        <taxon>Bacteria</taxon>
        <taxon>Pseudomonadati</taxon>
        <taxon>Bacteroidota</taxon>
        <taxon>Cytophagia</taxon>
        <taxon>Cytophagales</taxon>
        <taxon>Fulvivirgaceae</taxon>
        <taxon>Pseudochryseolinea</taxon>
    </lineage>
</organism>
<dbReference type="Proteomes" id="UP000251889">
    <property type="component" value="Unassembled WGS sequence"/>
</dbReference>
<dbReference type="RefSeq" id="WP_112749272.1">
    <property type="nucleotide sequence ID" value="NZ_QMFY01000016.1"/>
</dbReference>
<keyword evidence="5" id="KW-0190">Covalent protein-DNA linkage</keyword>
<keyword evidence="7" id="KW-0456">Lyase</keyword>
<comment type="similarity">
    <text evidence="1 8">Belongs to the SOS response-associated peptidase family.</text>
</comment>
<dbReference type="GO" id="GO:0003697">
    <property type="term" value="F:single-stranded DNA binding"/>
    <property type="evidence" value="ECO:0007669"/>
    <property type="project" value="InterPro"/>
</dbReference>
<dbReference type="GO" id="GO:0106300">
    <property type="term" value="P:protein-DNA covalent cross-linking repair"/>
    <property type="evidence" value="ECO:0007669"/>
    <property type="project" value="InterPro"/>
</dbReference>
<dbReference type="PANTHER" id="PTHR13604">
    <property type="entry name" value="DC12-RELATED"/>
    <property type="match status" value="1"/>
</dbReference>
<dbReference type="GO" id="GO:0016829">
    <property type="term" value="F:lyase activity"/>
    <property type="evidence" value="ECO:0007669"/>
    <property type="project" value="UniProtKB-KW"/>
</dbReference>